<feature type="domain" description="Uroporphyrinogen decarboxylase (URO-D)" evidence="7">
    <location>
        <begin position="3"/>
        <end position="337"/>
    </location>
</feature>
<gene>
    <name evidence="8" type="primary">hemE_1</name>
    <name evidence="9" type="ORF">HNP94_000909</name>
    <name evidence="10" type="ORF">HNP96_000106</name>
    <name evidence="8" type="ORF">MMJJ_01650</name>
</gene>
<dbReference type="Proteomes" id="UP000567099">
    <property type="component" value="Unassembled WGS sequence"/>
</dbReference>
<evidence type="ECO:0000256" key="1">
    <source>
        <dbReference type="ARBA" id="ARBA00001947"/>
    </source>
</evidence>
<dbReference type="PANTHER" id="PTHR47099:SF1">
    <property type="entry name" value="METHYLCOBAMIDE:COM METHYLTRANSFERASE MTBA"/>
    <property type="match status" value="1"/>
</dbReference>
<dbReference type="SUPFAM" id="SSF51726">
    <property type="entry name" value="UROD/MetE-like"/>
    <property type="match status" value="1"/>
</dbReference>
<dbReference type="Gene3D" id="3.20.20.210">
    <property type="match status" value="1"/>
</dbReference>
<evidence type="ECO:0000313" key="10">
    <source>
        <dbReference type="EMBL" id="MBB6496085.1"/>
    </source>
</evidence>
<dbReference type="GO" id="GO:0046872">
    <property type="term" value="F:metal ion binding"/>
    <property type="evidence" value="ECO:0007669"/>
    <property type="project" value="UniProtKB-KW"/>
</dbReference>
<keyword evidence="5" id="KW-0862">Zinc</keyword>
<dbReference type="InterPro" id="IPR052024">
    <property type="entry name" value="Methanogen_methyltrans"/>
</dbReference>
<evidence type="ECO:0000313" key="11">
    <source>
        <dbReference type="Proteomes" id="UP000239462"/>
    </source>
</evidence>
<reference evidence="11" key="1">
    <citation type="journal article" date="2018" name="Genome Announc.">
        <title>Complete Genome Sequence of the Methanococcus maripaludis Type Strain JJ (DSM 2067), a Model for Selenoprotein Synthesis in Archaea.</title>
        <authorList>
            <person name="Poehlein A."/>
            <person name="Heym D."/>
            <person name="Quitzke V."/>
            <person name="Fersch J."/>
            <person name="Daniel R."/>
            <person name="Rother M."/>
        </authorList>
    </citation>
    <scope>NUCLEOTIDE SEQUENCE [LARGE SCALE GENOMIC DNA]</scope>
    <source>
        <strain evidence="11">DSM 2067</strain>
    </source>
</reference>
<dbReference type="PANTHER" id="PTHR47099">
    <property type="entry name" value="METHYLCOBAMIDE:COM METHYLTRANSFERASE MTBA"/>
    <property type="match status" value="1"/>
</dbReference>
<dbReference type="GO" id="GO:1990088">
    <property type="term" value="F:[methyl-Co(III) methanol-specific corrinoid protein]:coenzyme M methyltransferase"/>
    <property type="evidence" value="ECO:0007669"/>
    <property type="project" value="UniProtKB-EC"/>
</dbReference>
<dbReference type="GO" id="GO:0006730">
    <property type="term" value="P:one-carbon metabolic process"/>
    <property type="evidence" value="ECO:0007669"/>
    <property type="project" value="InterPro"/>
</dbReference>
<dbReference type="GO" id="GO:0006779">
    <property type="term" value="P:porphyrin-containing compound biosynthetic process"/>
    <property type="evidence" value="ECO:0007669"/>
    <property type="project" value="InterPro"/>
</dbReference>
<dbReference type="Pfam" id="PF01208">
    <property type="entry name" value="URO-D"/>
    <property type="match status" value="1"/>
</dbReference>
<dbReference type="Proteomes" id="UP000239462">
    <property type="component" value="Chromosome"/>
</dbReference>
<dbReference type="EC" id="4.1.1.37" evidence="8"/>
<keyword evidence="3 9" id="KW-0808">Transferase</keyword>
<dbReference type="RefSeq" id="WP_104837256.1">
    <property type="nucleotide sequence ID" value="NZ_CP026606.1"/>
</dbReference>
<comment type="cofactor">
    <cofactor evidence="1">
        <name>Zn(2+)</name>
        <dbReference type="ChEBI" id="CHEBI:29105"/>
    </cofactor>
</comment>
<keyword evidence="4" id="KW-0479">Metal-binding</keyword>
<dbReference type="AlphaFoldDB" id="A0A2L1C8B0"/>
<evidence type="ECO:0000313" key="8">
    <source>
        <dbReference type="EMBL" id="AVB75584.1"/>
    </source>
</evidence>
<dbReference type="InterPro" id="IPR006360">
    <property type="entry name" value="Mtase_MtaA_CmuA"/>
</dbReference>
<keyword evidence="2 9" id="KW-0489">Methyltransferase</keyword>
<keyword evidence="8" id="KW-0456">Lyase</keyword>
<protein>
    <submittedName>
        <fullName evidence="8">Uroporphyrinogen decarboxylase</fullName>
        <ecNumber evidence="8">4.1.1.37</ecNumber>
    </submittedName>
    <submittedName>
        <fullName evidence="9">[methyl-Co(III) methanol-specific corrinoid protein]:coenzyme M methyltransferase</fullName>
        <ecNumber evidence="9">2.1.1.246</ecNumber>
    </submittedName>
</protein>
<evidence type="ECO:0000256" key="2">
    <source>
        <dbReference type="ARBA" id="ARBA00022603"/>
    </source>
</evidence>
<dbReference type="GO" id="GO:0004853">
    <property type="term" value="F:uroporphyrinogen decarboxylase activity"/>
    <property type="evidence" value="ECO:0007669"/>
    <property type="project" value="UniProtKB-EC"/>
</dbReference>
<evidence type="ECO:0000313" key="12">
    <source>
        <dbReference type="Proteomes" id="UP000567099"/>
    </source>
</evidence>
<dbReference type="EMBL" id="JACHED010000001">
    <property type="protein sequence ID" value="MBB6496085.1"/>
    <property type="molecule type" value="Genomic_DNA"/>
</dbReference>
<dbReference type="CDD" id="cd03307">
    <property type="entry name" value="Mta_CmuA_like"/>
    <property type="match status" value="1"/>
</dbReference>
<evidence type="ECO:0000313" key="9">
    <source>
        <dbReference type="EMBL" id="MBA2863909.1"/>
    </source>
</evidence>
<dbReference type="EMBL" id="CP026606">
    <property type="protein sequence ID" value="AVB75584.1"/>
    <property type="molecule type" value="Genomic_DNA"/>
</dbReference>
<reference evidence="10 13" key="3">
    <citation type="submission" date="2020-08" db="EMBL/GenBank/DDBJ databases">
        <title>Genomic Encyclopedia of Type Strains, Phase IV (KMG-V): Genome sequencing to study the core and pangenomes of soil and plant-associated prokaryotes.</title>
        <authorList>
            <person name="Whitman W."/>
        </authorList>
    </citation>
    <scope>NUCLEOTIDE SEQUENCE [LARGE SCALE GENOMIC DNA]</scope>
    <source>
        <strain evidence="9 12">C13</strain>
        <strain evidence="10 13">D1</strain>
    </source>
</reference>
<evidence type="ECO:0000256" key="3">
    <source>
        <dbReference type="ARBA" id="ARBA00022679"/>
    </source>
</evidence>
<accession>A0A2L1C8B0</accession>
<dbReference type="NCBIfam" id="TIGR01463">
    <property type="entry name" value="mtaA_cmuA"/>
    <property type="match status" value="1"/>
</dbReference>
<dbReference type="NCBIfam" id="NF004889">
    <property type="entry name" value="PRK06252.1"/>
    <property type="match status" value="1"/>
</dbReference>
<evidence type="ECO:0000313" key="13">
    <source>
        <dbReference type="Proteomes" id="UP000590564"/>
    </source>
</evidence>
<proteinExistence type="predicted"/>
<keyword evidence="6" id="KW-0484">Methanogenesis</keyword>
<evidence type="ECO:0000259" key="7">
    <source>
        <dbReference type="Pfam" id="PF01208"/>
    </source>
</evidence>
<dbReference type="GeneID" id="36101259"/>
<evidence type="ECO:0000256" key="6">
    <source>
        <dbReference type="ARBA" id="ARBA00022994"/>
    </source>
</evidence>
<dbReference type="EC" id="2.1.1.246" evidence="9"/>
<evidence type="ECO:0000256" key="5">
    <source>
        <dbReference type="ARBA" id="ARBA00022833"/>
    </source>
</evidence>
<reference evidence="8" key="2">
    <citation type="submission" date="2018-02" db="EMBL/GenBank/DDBJ databases">
        <title>Complete genome sequence of the Methanococcus maripaludis type strain JJ (DSM 2067), a model for selenoprotein synthesis in Archaea.</title>
        <authorList>
            <person name="Poehlein A."/>
            <person name="Heym D."/>
            <person name="Quitzke V."/>
            <person name="Fersch J."/>
            <person name="Daniel R."/>
            <person name="Rother M."/>
        </authorList>
    </citation>
    <scope>NUCLEOTIDE SEQUENCE [LARGE SCALE GENOMIC DNA]</scope>
    <source>
        <strain evidence="8">DSM 2067</strain>
    </source>
</reference>
<evidence type="ECO:0000256" key="4">
    <source>
        <dbReference type="ARBA" id="ARBA00022723"/>
    </source>
</evidence>
<dbReference type="GO" id="GO:0015948">
    <property type="term" value="P:methanogenesis"/>
    <property type="evidence" value="ECO:0007669"/>
    <property type="project" value="UniProtKB-KW"/>
</dbReference>
<sequence length="342" mass="37350">MITPKERLSKTLKGEEVDRIPCICPGGMMNMITKDIMDITGIYWPEAHTDAEKMAELTIGMYENGGFENYGVPFCMTVEAEAFGAGVKMGTDITEPRVTNYPIDSVTEYEKLNHINIDEGRGKTVLESIELLNEKNSEVPIIANLTGPVSTASSLMEPVTYYKELRRKPDAAKEFMDFVTENLIEFGKAQLKAGADVLAISDPSGTGEILGPKMFKEFAVPYINKIIEETSDLAETGTIIHICGRLKSVYEEINSLKSDAISFDSITDVGQVVENVSGKAIMGNVSTFALENGTPDSIDKMSRACIKFGVDILSPACGIGVRTKLENIQAMVQACKNSKRGE</sequence>
<dbReference type="GO" id="GO:0032259">
    <property type="term" value="P:methylation"/>
    <property type="evidence" value="ECO:0007669"/>
    <property type="project" value="UniProtKB-KW"/>
</dbReference>
<dbReference type="KEGG" id="mmad:MMJJ_01650"/>
<dbReference type="EMBL" id="JACDUO010000001">
    <property type="protein sequence ID" value="MBA2863909.1"/>
    <property type="molecule type" value="Genomic_DNA"/>
</dbReference>
<dbReference type="InterPro" id="IPR038071">
    <property type="entry name" value="UROD/MetE-like_sf"/>
</dbReference>
<name>A0A2L1C8B0_METMI</name>
<dbReference type="Proteomes" id="UP000590564">
    <property type="component" value="Unassembled WGS sequence"/>
</dbReference>
<organism evidence="8 11">
    <name type="scientific">Methanococcus maripaludis</name>
    <name type="common">Methanococcus deltae</name>
    <dbReference type="NCBI Taxonomy" id="39152"/>
    <lineage>
        <taxon>Archaea</taxon>
        <taxon>Methanobacteriati</taxon>
        <taxon>Methanobacteriota</taxon>
        <taxon>Methanomada group</taxon>
        <taxon>Methanococci</taxon>
        <taxon>Methanococcales</taxon>
        <taxon>Methanococcaceae</taxon>
        <taxon>Methanococcus</taxon>
    </lineage>
</organism>
<dbReference type="InterPro" id="IPR000257">
    <property type="entry name" value="Uroporphyrinogen_deCOase"/>
</dbReference>